<feature type="region of interest" description="Disordered" evidence="1">
    <location>
        <begin position="1"/>
        <end position="22"/>
    </location>
</feature>
<dbReference type="Proteomes" id="UP001385951">
    <property type="component" value="Unassembled WGS sequence"/>
</dbReference>
<evidence type="ECO:0000313" key="2">
    <source>
        <dbReference type="EMBL" id="KAK7677363.1"/>
    </source>
</evidence>
<dbReference type="AlphaFoldDB" id="A0AAW0F937"/>
<proteinExistence type="predicted"/>
<sequence>MSFEGVPAQVSSTHELQRPITMNSLNESLPGEFRIGERNAEHASYSSVQKPCPALCLSTISELLYLLDVGHECHHCGISRCHTLAPTMFDAITRFFT</sequence>
<reference evidence="2 3" key="1">
    <citation type="submission" date="2022-09" db="EMBL/GenBank/DDBJ databases">
        <authorList>
            <person name="Palmer J.M."/>
        </authorList>
    </citation>
    <scope>NUCLEOTIDE SEQUENCE [LARGE SCALE GENOMIC DNA]</scope>
    <source>
        <strain evidence="2 3">DSM 7382</strain>
    </source>
</reference>
<name>A0AAW0F937_9APHY</name>
<dbReference type="EMBL" id="JASBNA010000090">
    <property type="protein sequence ID" value="KAK7677363.1"/>
    <property type="molecule type" value="Genomic_DNA"/>
</dbReference>
<organism evidence="2 3">
    <name type="scientific">Cerrena zonata</name>
    <dbReference type="NCBI Taxonomy" id="2478898"/>
    <lineage>
        <taxon>Eukaryota</taxon>
        <taxon>Fungi</taxon>
        <taxon>Dikarya</taxon>
        <taxon>Basidiomycota</taxon>
        <taxon>Agaricomycotina</taxon>
        <taxon>Agaricomycetes</taxon>
        <taxon>Polyporales</taxon>
        <taxon>Cerrenaceae</taxon>
        <taxon>Cerrena</taxon>
    </lineage>
</organism>
<comment type="caution">
    <text evidence="2">The sequence shown here is derived from an EMBL/GenBank/DDBJ whole genome shotgun (WGS) entry which is preliminary data.</text>
</comment>
<protein>
    <submittedName>
        <fullName evidence="2">Uncharacterized protein</fullName>
    </submittedName>
</protein>
<evidence type="ECO:0000256" key="1">
    <source>
        <dbReference type="SAM" id="MobiDB-lite"/>
    </source>
</evidence>
<accession>A0AAW0F937</accession>
<gene>
    <name evidence="2" type="ORF">QCA50_019693</name>
</gene>
<feature type="compositionally biased region" description="Polar residues" evidence="1">
    <location>
        <begin position="9"/>
        <end position="22"/>
    </location>
</feature>
<evidence type="ECO:0000313" key="3">
    <source>
        <dbReference type="Proteomes" id="UP001385951"/>
    </source>
</evidence>
<keyword evidence="3" id="KW-1185">Reference proteome</keyword>